<evidence type="ECO:0000313" key="4">
    <source>
        <dbReference type="EMBL" id="KAK3285020.1"/>
    </source>
</evidence>
<feature type="domain" description="Carbohydrate kinase PfkB" evidence="3">
    <location>
        <begin position="93"/>
        <end position="282"/>
    </location>
</feature>
<name>A0AAE0LHJ6_9CHLO</name>
<evidence type="ECO:0000256" key="2">
    <source>
        <dbReference type="ARBA" id="ARBA00022777"/>
    </source>
</evidence>
<protein>
    <recommendedName>
        <fullName evidence="3">Carbohydrate kinase PfkB domain-containing protein</fullName>
    </recommendedName>
</protein>
<dbReference type="GO" id="GO:0006796">
    <property type="term" value="P:phosphate-containing compound metabolic process"/>
    <property type="evidence" value="ECO:0007669"/>
    <property type="project" value="UniProtKB-ARBA"/>
</dbReference>
<dbReference type="Pfam" id="PF00294">
    <property type="entry name" value="PfkB"/>
    <property type="match status" value="1"/>
</dbReference>
<dbReference type="PANTHER" id="PTHR10584">
    <property type="entry name" value="SUGAR KINASE"/>
    <property type="match status" value="1"/>
</dbReference>
<evidence type="ECO:0000313" key="5">
    <source>
        <dbReference type="Proteomes" id="UP001190700"/>
    </source>
</evidence>
<dbReference type="Proteomes" id="UP001190700">
    <property type="component" value="Unassembled WGS sequence"/>
</dbReference>
<dbReference type="InterPro" id="IPR029056">
    <property type="entry name" value="Ribokinase-like"/>
</dbReference>
<evidence type="ECO:0000259" key="3">
    <source>
        <dbReference type="Pfam" id="PF00294"/>
    </source>
</evidence>
<proteinExistence type="predicted"/>
<evidence type="ECO:0000256" key="1">
    <source>
        <dbReference type="ARBA" id="ARBA00022679"/>
    </source>
</evidence>
<dbReference type="GO" id="GO:0016301">
    <property type="term" value="F:kinase activity"/>
    <property type="evidence" value="ECO:0007669"/>
    <property type="project" value="UniProtKB-KW"/>
</dbReference>
<dbReference type="AlphaFoldDB" id="A0AAE0LHJ6"/>
<comment type="caution">
    <text evidence="4">The sequence shown here is derived from an EMBL/GenBank/DDBJ whole genome shotgun (WGS) entry which is preliminary data.</text>
</comment>
<reference evidence="4 5" key="1">
    <citation type="journal article" date="2015" name="Genome Biol. Evol.">
        <title>Comparative Genomics of a Bacterivorous Green Alga Reveals Evolutionary Causalities and Consequences of Phago-Mixotrophic Mode of Nutrition.</title>
        <authorList>
            <person name="Burns J.A."/>
            <person name="Paasch A."/>
            <person name="Narechania A."/>
            <person name="Kim E."/>
        </authorList>
    </citation>
    <scope>NUCLEOTIDE SEQUENCE [LARGE SCALE GENOMIC DNA]</scope>
    <source>
        <strain evidence="4 5">PLY_AMNH</strain>
    </source>
</reference>
<dbReference type="PANTHER" id="PTHR10584:SF166">
    <property type="entry name" value="RIBOKINASE"/>
    <property type="match status" value="1"/>
</dbReference>
<dbReference type="SUPFAM" id="SSF53613">
    <property type="entry name" value="Ribokinase-like"/>
    <property type="match status" value="1"/>
</dbReference>
<keyword evidence="2" id="KW-0418">Kinase</keyword>
<organism evidence="4 5">
    <name type="scientific">Cymbomonas tetramitiformis</name>
    <dbReference type="NCBI Taxonomy" id="36881"/>
    <lineage>
        <taxon>Eukaryota</taxon>
        <taxon>Viridiplantae</taxon>
        <taxon>Chlorophyta</taxon>
        <taxon>Pyramimonadophyceae</taxon>
        <taxon>Pyramimonadales</taxon>
        <taxon>Pyramimonadaceae</taxon>
        <taxon>Cymbomonas</taxon>
    </lineage>
</organism>
<dbReference type="PRINTS" id="PR00990">
    <property type="entry name" value="RIBOKINASE"/>
</dbReference>
<keyword evidence="5" id="KW-1185">Reference proteome</keyword>
<dbReference type="Gene3D" id="3.40.1190.20">
    <property type="match status" value="1"/>
</dbReference>
<feature type="non-terminal residue" evidence="4">
    <location>
        <position position="282"/>
    </location>
</feature>
<dbReference type="InterPro" id="IPR002139">
    <property type="entry name" value="Ribo/fructo_kinase"/>
</dbReference>
<accession>A0AAE0LHJ6</accession>
<gene>
    <name evidence="4" type="ORF">CYMTET_7363</name>
</gene>
<sequence>MVSLNATIYRQADFWACRGCSNRVLFSGCRRQRLARFTERGTKTALNITKSNHNSFIVRTSNELFPPKATVRRGSWGVSASNTEAPAIDSKPIVVVGSINADIVVEVDRLPKKGETLSATGGGSVIPGGKGANQAAAAALLAPNPTYMVGQVGRDAYGETLKTALSSCNVHLTHVVEVEQPSGQAIVMLQPDGDNSIIIIGAANRAWESPSDEALSAVAGAGALLLQREVPEEVNLAAARVARDAGVLVVLDAGGEEGPLPVELLCLVDVLSPNETELARLT</sequence>
<dbReference type="InterPro" id="IPR011611">
    <property type="entry name" value="PfkB_dom"/>
</dbReference>
<keyword evidence="1" id="KW-0808">Transferase</keyword>
<dbReference type="EMBL" id="LGRX02002008">
    <property type="protein sequence ID" value="KAK3285020.1"/>
    <property type="molecule type" value="Genomic_DNA"/>
</dbReference>